<reference evidence="3 4" key="1">
    <citation type="submission" date="2021-08" db="EMBL/GenBank/DDBJ databases">
        <authorList>
            <person name="Peeters C."/>
        </authorList>
    </citation>
    <scope>NUCLEOTIDE SEQUENCE [LARGE SCALE GENOMIC DNA]</scope>
    <source>
        <strain evidence="3 4">LMG 23992</strain>
    </source>
</reference>
<keyword evidence="4" id="KW-1185">Reference proteome</keyword>
<dbReference type="EMBL" id="CAJZAI010000011">
    <property type="protein sequence ID" value="CAG9179951.1"/>
    <property type="molecule type" value="Genomic_DNA"/>
</dbReference>
<evidence type="ECO:0000256" key="1">
    <source>
        <dbReference type="SAM" id="MobiDB-lite"/>
    </source>
</evidence>
<name>A0ABM8XIG3_9BURK</name>
<dbReference type="Pfam" id="PF26395">
    <property type="entry name" value="E2-CBASS"/>
    <property type="match status" value="1"/>
</dbReference>
<sequence length="161" mass="18470">MRAHPAVSIPSLAERALELRSLQLEGANVTFLSGRALHYRFHLAPSEFGRTYECELRMRPGATAPEMYVLKPDLVALAGEAKIPHFYPGKGPGIHLCLWRPKKREWSPQMRLSETYLAWTAQWLWYFEDWLATGTWNGGGDHPAPDKRRWGKRARKANTNE</sequence>
<accession>A0ABM8XIG3</accession>
<gene>
    <name evidence="3" type="ORF">LMG23992_04121</name>
</gene>
<feature type="region of interest" description="Disordered" evidence="1">
    <location>
        <begin position="138"/>
        <end position="161"/>
    </location>
</feature>
<protein>
    <recommendedName>
        <fullName evidence="2">Type II CBASS E2 protein domain-containing protein</fullName>
    </recommendedName>
</protein>
<dbReference type="RefSeq" id="WP_224081611.1">
    <property type="nucleotide sequence ID" value="NZ_CAJZAI010000011.1"/>
</dbReference>
<organism evidence="3 4">
    <name type="scientific">Cupriavidus laharis</name>
    <dbReference type="NCBI Taxonomy" id="151654"/>
    <lineage>
        <taxon>Bacteria</taxon>
        <taxon>Pseudomonadati</taxon>
        <taxon>Pseudomonadota</taxon>
        <taxon>Betaproteobacteria</taxon>
        <taxon>Burkholderiales</taxon>
        <taxon>Burkholderiaceae</taxon>
        <taxon>Cupriavidus</taxon>
    </lineage>
</organism>
<comment type="caution">
    <text evidence="3">The sequence shown here is derived from an EMBL/GenBank/DDBJ whole genome shotgun (WGS) entry which is preliminary data.</text>
</comment>
<dbReference type="Proteomes" id="UP000727654">
    <property type="component" value="Unassembled WGS sequence"/>
</dbReference>
<evidence type="ECO:0000313" key="3">
    <source>
        <dbReference type="EMBL" id="CAG9179951.1"/>
    </source>
</evidence>
<evidence type="ECO:0000259" key="2">
    <source>
        <dbReference type="Pfam" id="PF26395"/>
    </source>
</evidence>
<feature type="compositionally biased region" description="Basic residues" evidence="1">
    <location>
        <begin position="149"/>
        <end position="161"/>
    </location>
</feature>
<feature type="domain" description="Type II CBASS E2 protein" evidence="2">
    <location>
        <begin position="28"/>
        <end position="143"/>
    </location>
</feature>
<proteinExistence type="predicted"/>
<dbReference type="InterPro" id="IPR058588">
    <property type="entry name" value="E2-CBASS"/>
</dbReference>
<evidence type="ECO:0000313" key="4">
    <source>
        <dbReference type="Proteomes" id="UP000727654"/>
    </source>
</evidence>